<evidence type="ECO:0000313" key="4">
    <source>
        <dbReference type="Proteomes" id="UP001164693"/>
    </source>
</evidence>
<evidence type="ECO:0000313" key="3">
    <source>
        <dbReference type="EMBL" id="WAX58435.1"/>
    </source>
</evidence>
<dbReference type="PROSITE" id="PS50994">
    <property type="entry name" value="INTEGRASE"/>
    <property type="match status" value="1"/>
</dbReference>
<dbReference type="InterPro" id="IPR054353">
    <property type="entry name" value="IstA-like_C"/>
</dbReference>
<dbReference type="Pfam" id="PF00665">
    <property type="entry name" value="rve"/>
    <property type="match status" value="1"/>
</dbReference>
<proteinExistence type="inferred from homology"/>
<dbReference type="InterPro" id="IPR036397">
    <property type="entry name" value="RNaseH_sf"/>
</dbReference>
<name>A0ABY7K0R4_9ACTN</name>
<comment type="similarity">
    <text evidence="1">Belongs to the transposase IS21/IS408/IS1162 family.</text>
</comment>
<gene>
    <name evidence="3" type="primary">istA</name>
    <name evidence="3" type="ORF">M6B22_06630</name>
</gene>
<dbReference type="Pfam" id="PF22483">
    <property type="entry name" value="Mu-transpos_C_2"/>
    <property type="match status" value="1"/>
</dbReference>
<dbReference type="EMBL" id="CP097463">
    <property type="protein sequence ID" value="WAX58435.1"/>
    <property type="molecule type" value="Genomic_DNA"/>
</dbReference>
<keyword evidence="4" id="KW-1185">Reference proteome</keyword>
<dbReference type="Gene3D" id="3.30.420.10">
    <property type="entry name" value="Ribonuclease H-like superfamily/Ribonuclease H"/>
    <property type="match status" value="1"/>
</dbReference>
<dbReference type="InterPro" id="IPR012337">
    <property type="entry name" value="RNaseH-like_sf"/>
</dbReference>
<dbReference type="Proteomes" id="UP001164693">
    <property type="component" value="Chromosome"/>
</dbReference>
<evidence type="ECO:0000256" key="1">
    <source>
        <dbReference type="ARBA" id="ARBA00009277"/>
    </source>
</evidence>
<dbReference type="InterPro" id="IPR001584">
    <property type="entry name" value="Integrase_cat-core"/>
</dbReference>
<reference evidence="3" key="1">
    <citation type="submission" date="2022-05" db="EMBL/GenBank/DDBJ databases">
        <title>Jatrophihabitans sp. SB3-54 whole genome sequence.</title>
        <authorList>
            <person name="Suh M.K."/>
            <person name="Eom M.K."/>
            <person name="Kim J.S."/>
            <person name="Kim H.S."/>
            <person name="Do H.E."/>
            <person name="Shin Y.K."/>
            <person name="Lee J.-S."/>
        </authorList>
    </citation>
    <scope>NUCLEOTIDE SEQUENCE</scope>
    <source>
        <strain evidence="3">SB3-54</strain>
    </source>
</reference>
<organism evidence="3 4">
    <name type="scientific">Jatrophihabitans cynanchi</name>
    <dbReference type="NCBI Taxonomy" id="2944128"/>
    <lineage>
        <taxon>Bacteria</taxon>
        <taxon>Bacillati</taxon>
        <taxon>Actinomycetota</taxon>
        <taxon>Actinomycetes</taxon>
        <taxon>Jatrophihabitantales</taxon>
        <taxon>Jatrophihabitantaceae</taxon>
        <taxon>Jatrophihabitans</taxon>
    </lineage>
</organism>
<dbReference type="NCBIfam" id="NF033546">
    <property type="entry name" value="transpos_IS21"/>
    <property type="match status" value="1"/>
</dbReference>
<dbReference type="PANTHER" id="PTHR35004">
    <property type="entry name" value="TRANSPOSASE RV3428C-RELATED"/>
    <property type="match status" value="1"/>
</dbReference>
<protein>
    <submittedName>
        <fullName evidence="3">IS21 family transposase</fullName>
    </submittedName>
</protein>
<feature type="domain" description="Integrase catalytic" evidence="2">
    <location>
        <begin position="121"/>
        <end position="311"/>
    </location>
</feature>
<accession>A0ABY7K0R4</accession>
<dbReference type="RefSeq" id="WP_269444978.1">
    <property type="nucleotide sequence ID" value="NZ_CP097463.1"/>
</dbReference>
<dbReference type="SUPFAM" id="SSF53098">
    <property type="entry name" value="Ribonuclease H-like"/>
    <property type="match status" value="1"/>
</dbReference>
<evidence type="ECO:0000259" key="2">
    <source>
        <dbReference type="PROSITE" id="PS50994"/>
    </source>
</evidence>
<dbReference type="PANTHER" id="PTHR35004:SF6">
    <property type="entry name" value="TRANSPOSASE"/>
    <property type="match status" value="1"/>
</dbReference>
<sequence length="470" mass="51598">MILDAEQWMDLRRFRALHAAGVTIAEIARETGHDWKTVKKYLADDAPVVPPAAPTRAGTQPRVITPFVGLIDSWLRADITIKGTVVHERLVADHGFTGSYQRVKMHLAEARPRIEAELVEDDENPLAGLHRRFEVIAGAQAQVDWGDEGAILAHVGIGKVYSFHCTLSYSRDPFCCYVTSQDMATFWDCHRRAFAHFGGVPGSIVYDRTKTVIKRHVAPRAAVPLHQEAAAFAEHYGFVIDVLAAYRPTGKGRVERQVLIGREHVLAARSFESIAELDAAFGDWLPIRRAQIHRTHGEVIAVRAERDRAALLPLPDQPYLVTDRHLRRVGKDCLISFEASLYSVPAVKIRAGQRVEVRVGAELVAIHSLPTDTGVGELLAVHPRAANRGSWVVDEAHWNGLPDGHTRATVVETTAPEGQHALPSAPRGFGEPNPLAALLNANTTAAVPVARRPLTDYQAIAAAATTFDRS</sequence>